<keyword evidence="1" id="KW-0328">Glycosyltransferase</keyword>
<organism evidence="4 5">
    <name type="scientific">Candidatus Eubacterium faecipullorum</name>
    <dbReference type="NCBI Taxonomy" id="2838571"/>
    <lineage>
        <taxon>Bacteria</taxon>
        <taxon>Bacillati</taxon>
        <taxon>Bacillota</taxon>
        <taxon>Clostridia</taxon>
        <taxon>Eubacteriales</taxon>
        <taxon>Eubacteriaceae</taxon>
        <taxon>Eubacterium</taxon>
    </lineage>
</organism>
<dbReference type="Gene3D" id="3.90.550.10">
    <property type="entry name" value="Spore Coat Polysaccharide Biosynthesis Protein SpsA, Chain A"/>
    <property type="match status" value="1"/>
</dbReference>
<feature type="domain" description="Glycosyltransferase 2-like" evidence="3">
    <location>
        <begin position="3"/>
        <end position="129"/>
    </location>
</feature>
<proteinExistence type="predicted"/>
<keyword evidence="2" id="KW-0808">Transferase</keyword>
<dbReference type="SUPFAM" id="SSF53448">
    <property type="entry name" value="Nucleotide-diphospho-sugar transferases"/>
    <property type="match status" value="1"/>
</dbReference>
<dbReference type="GO" id="GO:0016757">
    <property type="term" value="F:glycosyltransferase activity"/>
    <property type="evidence" value="ECO:0007669"/>
    <property type="project" value="UniProtKB-KW"/>
</dbReference>
<dbReference type="PANTHER" id="PTHR22916:SF51">
    <property type="entry name" value="GLYCOSYLTRANSFERASE EPSH-RELATED"/>
    <property type="match status" value="1"/>
</dbReference>
<dbReference type="InterPro" id="IPR001173">
    <property type="entry name" value="Glyco_trans_2-like"/>
</dbReference>
<sequence>MISIIVPIYNVEKYLKKCVESILNQTYKDLEIILVDDGSPDGCPQICDEYARQDSRVKVIHKKNSGLINARKSGLEAANGEYIGFVDGDDWIEPEMYALFARQIEKYLPDMVISDFYYDDGTLSTSDQLFEHEYYNKNTLESDIYPKMLYSGKYYKFGVNPCCWSKVYKKELIEKNLPQVDGRIKMGEDAAFTYPCLLDAQSVATVKTPCYHYIINPESMTKSYDKDLKDIIFLPYERIKEKCRECGTDLGKQPDYYLLYLANFLIRNETKSSEPIIGINTLLSNEDILNAAQNVNLSILPFHTKIFATALKMKCKPLLKLYMSLLKRAI</sequence>
<dbReference type="Proteomes" id="UP000824205">
    <property type="component" value="Unassembled WGS sequence"/>
</dbReference>
<name>A0A9D1UF39_9FIRM</name>
<dbReference type="EMBL" id="DXGE01000012">
    <property type="protein sequence ID" value="HIW85499.1"/>
    <property type="molecule type" value="Genomic_DNA"/>
</dbReference>
<evidence type="ECO:0000313" key="5">
    <source>
        <dbReference type="Proteomes" id="UP000824205"/>
    </source>
</evidence>
<evidence type="ECO:0000313" key="4">
    <source>
        <dbReference type="EMBL" id="HIW85499.1"/>
    </source>
</evidence>
<gene>
    <name evidence="4" type="ORF">IAA48_03295</name>
</gene>
<reference evidence="4" key="2">
    <citation type="submission" date="2021-04" db="EMBL/GenBank/DDBJ databases">
        <authorList>
            <person name="Gilroy R."/>
        </authorList>
    </citation>
    <scope>NUCLEOTIDE SEQUENCE</scope>
    <source>
        <strain evidence="4">421</strain>
    </source>
</reference>
<dbReference type="Pfam" id="PF00535">
    <property type="entry name" value="Glycos_transf_2"/>
    <property type="match status" value="1"/>
</dbReference>
<evidence type="ECO:0000259" key="3">
    <source>
        <dbReference type="Pfam" id="PF00535"/>
    </source>
</evidence>
<reference evidence="4" key="1">
    <citation type="journal article" date="2021" name="PeerJ">
        <title>Extensive microbial diversity within the chicken gut microbiome revealed by metagenomics and culture.</title>
        <authorList>
            <person name="Gilroy R."/>
            <person name="Ravi A."/>
            <person name="Getino M."/>
            <person name="Pursley I."/>
            <person name="Horton D.L."/>
            <person name="Alikhan N.F."/>
            <person name="Baker D."/>
            <person name="Gharbi K."/>
            <person name="Hall N."/>
            <person name="Watson M."/>
            <person name="Adriaenssens E.M."/>
            <person name="Foster-Nyarko E."/>
            <person name="Jarju S."/>
            <person name="Secka A."/>
            <person name="Antonio M."/>
            <person name="Oren A."/>
            <person name="Chaudhuri R.R."/>
            <person name="La Ragione R."/>
            <person name="Hildebrand F."/>
            <person name="Pallen M.J."/>
        </authorList>
    </citation>
    <scope>NUCLEOTIDE SEQUENCE</scope>
    <source>
        <strain evidence="4">421</strain>
    </source>
</reference>
<dbReference type="PANTHER" id="PTHR22916">
    <property type="entry name" value="GLYCOSYLTRANSFERASE"/>
    <property type="match status" value="1"/>
</dbReference>
<evidence type="ECO:0000256" key="2">
    <source>
        <dbReference type="ARBA" id="ARBA00022679"/>
    </source>
</evidence>
<dbReference type="InterPro" id="IPR029044">
    <property type="entry name" value="Nucleotide-diphossugar_trans"/>
</dbReference>
<dbReference type="AlphaFoldDB" id="A0A9D1UF39"/>
<evidence type="ECO:0000256" key="1">
    <source>
        <dbReference type="ARBA" id="ARBA00022676"/>
    </source>
</evidence>
<dbReference type="CDD" id="cd00761">
    <property type="entry name" value="Glyco_tranf_GTA_type"/>
    <property type="match status" value="1"/>
</dbReference>
<comment type="caution">
    <text evidence="4">The sequence shown here is derived from an EMBL/GenBank/DDBJ whole genome shotgun (WGS) entry which is preliminary data.</text>
</comment>
<protein>
    <submittedName>
        <fullName evidence="4">Glycosyltransferase</fullName>
    </submittedName>
</protein>
<accession>A0A9D1UF39</accession>